<accession>A0A498QHF1</accession>
<dbReference type="Proteomes" id="UP000268285">
    <property type="component" value="Unassembled WGS sequence"/>
</dbReference>
<dbReference type="OrthoDB" id="4751560at2"/>
<proteinExistence type="predicted"/>
<feature type="region of interest" description="Disordered" evidence="1">
    <location>
        <begin position="90"/>
        <end position="131"/>
    </location>
</feature>
<reference evidence="2 3" key="1">
    <citation type="submission" date="2018-09" db="EMBL/GenBank/DDBJ databases">
        <authorList>
            <person name="Tagini F."/>
        </authorList>
    </citation>
    <scope>NUCLEOTIDE SEQUENCE [LARGE SCALE GENOMIC DNA]</scope>
    <source>
        <strain evidence="2 3">MK142</strain>
    </source>
</reference>
<keyword evidence="3" id="KW-1185">Reference proteome</keyword>
<feature type="region of interest" description="Disordered" evidence="1">
    <location>
        <begin position="300"/>
        <end position="344"/>
    </location>
</feature>
<evidence type="ECO:0000256" key="1">
    <source>
        <dbReference type="SAM" id="MobiDB-lite"/>
    </source>
</evidence>
<evidence type="ECO:0000313" key="2">
    <source>
        <dbReference type="EMBL" id="VBA45626.1"/>
    </source>
</evidence>
<feature type="compositionally biased region" description="Gly residues" evidence="1">
    <location>
        <begin position="109"/>
        <end position="123"/>
    </location>
</feature>
<gene>
    <name evidence="2" type="ORF">LAUMK142_00064</name>
</gene>
<organism evidence="2 3">
    <name type="scientific">Mycobacterium pseudokansasii</name>
    <dbReference type="NCBI Taxonomy" id="2341080"/>
    <lineage>
        <taxon>Bacteria</taxon>
        <taxon>Bacillati</taxon>
        <taxon>Actinomycetota</taxon>
        <taxon>Actinomycetes</taxon>
        <taxon>Mycobacteriales</taxon>
        <taxon>Mycobacteriaceae</taxon>
        <taxon>Mycobacterium</taxon>
    </lineage>
</organism>
<dbReference type="RefSeq" id="WP_136622867.1">
    <property type="nucleotide sequence ID" value="NZ_JAIENV010000114.1"/>
</dbReference>
<name>A0A498QHF1_9MYCO</name>
<dbReference type="EMBL" id="UPHU01000001">
    <property type="protein sequence ID" value="VBA45626.1"/>
    <property type="molecule type" value="Genomic_DNA"/>
</dbReference>
<protein>
    <submittedName>
        <fullName evidence="2">Uncharacterized protein</fullName>
    </submittedName>
</protein>
<sequence length="344" mass="37558">MSKDGNTENCFGVGAAESDAALFNQSKGKEATAKQPRKLGVAVAALGALTLCSGGAAATAADLDSFSVGRLDIDLTAHDGFKQHFCSSSDLGSTDGSGSGGNSDSVGPSSGGGNLNEINGGGNNPEPEQGRVFVYTDYNPNDTSYDPNSIYNPRIEESHDEVTNLDAVFSVTPISSVDPSRLIELGVPEVYFEREPDNFDPSYENGSVRASDSEQINPFSSQDVGGENPWAGESLQEYFVVTTEEGLWPRSISRPGADIDDLNENWYNEVVSNSSNSHRAHRYVYDPEQLEMLRDFVRGRPNKPQWTASDEERYSPENIDNFLRPNYNDPRYRNFDSDDDNEDD</sequence>
<evidence type="ECO:0000313" key="3">
    <source>
        <dbReference type="Proteomes" id="UP000268285"/>
    </source>
</evidence>
<dbReference type="AlphaFoldDB" id="A0A498QHF1"/>